<protein>
    <submittedName>
        <fullName evidence="1">Uncharacterized protein</fullName>
    </submittedName>
</protein>
<reference evidence="1 2" key="1">
    <citation type="submission" date="2020-02" db="EMBL/GenBank/DDBJ databases">
        <authorList>
            <person name="Ferguson B K."/>
        </authorList>
    </citation>
    <scope>NUCLEOTIDE SEQUENCE [LARGE SCALE GENOMIC DNA]</scope>
</reference>
<dbReference type="EMBL" id="CADCXU010009038">
    <property type="protein sequence ID" value="CAA9999711.1"/>
    <property type="molecule type" value="Genomic_DNA"/>
</dbReference>
<keyword evidence="2" id="KW-1185">Reference proteome</keyword>
<evidence type="ECO:0000313" key="1">
    <source>
        <dbReference type="EMBL" id="CAA9999711.1"/>
    </source>
</evidence>
<dbReference type="Proteomes" id="UP000479000">
    <property type="component" value="Unassembled WGS sequence"/>
</dbReference>
<name>A0A6H5GC95_9HEMI</name>
<dbReference type="AlphaFoldDB" id="A0A6H5GC95"/>
<proteinExistence type="predicted"/>
<feature type="non-terminal residue" evidence="1">
    <location>
        <position position="109"/>
    </location>
</feature>
<evidence type="ECO:0000313" key="2">
    <source>
        <dbReference type="Proteomes" id="UP000479000"/>
    </source>
</evidence>
<organism evidence="1 2">
    <name type="scientific">Nesidiocoris tenuis</name>
    <dbReference type="NCBI Taxonomy" id="355587"/>
    <lineage>
        <taxon>Eukaryota</taxon>
        <taxon>Metazoa</taxon>
        <taxon>Ecdysozoa</taxon>
        <taxon>Arthropoda</taxon>
        <taxon>Hexapoda</taxon>
        <taxon>Insecta</taxon>
        <taxon>Pterygota</taxon>
        <taxon>Neoptera</taxon>
        <taxon>Paraneoptera</taxon>
        <taxon>Hemiptera</taxon>
        <taxon>Heteroptera</taxon>
        <taxon>Panheteroptera</taxon>
        <taxon>Cimicomorpha</taxon>
        <taxon>Miridae</taxon>
        <taxon>Dicyphina</taxon>
        <taxon>Nesidiocoris</taxon>
    </lineage>
</organism>
<gene>
    <name evidence="1" type="ORF">NTEN_LOCUS5982</name>
</gene>
<sequence>MNHCTEFVFSNDQMRHFVVQTEIIEVRLSAGGSSPELRSVVGGSPIDCETMGTKLDCVFFVTRFNIRCIGQLQKKNQEMSVAALSGTGNWNLKSAQREKRRGLVKKKYK</sequence>
<accession>A0A6H5GC95</accession>